<dbReference type="Proteomes" id="UP000500930">
    <property type="component" value="Chromosome"/>
</dbReference>
<evidence type="ECO:0000259" key="11">
    <source>
        <dbReference type="Pfam" id="PF21760"/>
    </source>
</evidence>
<feature type="domain" description="Protein translocase subunit SecDF P1" evidence="11">
    <location>
        <begin position="138"/>
        <end position="195"/>
    </location>
</feature>
<dbReference type="Gene3D" id="1.20.1640.10">
    <property type="entry name" value="Multidrug efflux transporter AcrB transmembrane domain"/>
    <property type="match status" value="1"/>
</dbReference>
<dbReference type="InterPro" id="IPR005791">
    <property type="entry name" value="SecD"/>
</dbReference>
<dbReference type="Gene3D" id="3.30.1360.200">
    <property type="match status" value="1"/>
</dbReference>
<dbReference type="NCBIfam" id="TIGR01129">
    <property type="entry name" value="secD"/>
    <property type="match status" value="1"/>
</dbReference>
<evidence type="ECO:0000256" key="9">
    <source>
        <dbReference type="HAMAP-Rule" id="MF_01463"/>
    </source>
</evidence>
<evidence type="ECO:0000313" key="13">
    <source>
        <dbReference type="EMBL" id="QJC27961.1"/>
    </source>
</evidence>
<dbReference type="GO" id="GO:0006605">
    <property type="term" value="P:protein targeting"/>
    <property type="evidence" value="ECO:0007669"/>
    <property type="project" value="UniProtKB-UniRule"/>
</dbReference>
<dbReference type="GO" id="GO:0043952">
    <property type="term" value="P:protein transport by the Sec complex"/>
    <property type="evidence" value="ECO:0007669"/>
    <property type="project" value="UniProtKB-UniRule"/>
</dbReference>
<evidence type="ECO:0000256" key="5">
    <source>
        <dbReference type="ARBA" id="ARBA00022927"/>
    </source>
</evidence>
<dbReference type="GO" id="GO:0065002">
    <property type="term" value="P:intracellular protein transmembrane transport"/>
    <property type="evidence" value="ECO:0007669"/>
    <property type="project" value="UniProtKB-UniRule"/>
</dbReference>
<comment type="subunit">
    <text evidence="9">Forms a complex with SecF. Part of the essential Sec protein translocation apparatus which comprises SecA, SecYEG and auxiliary proteins SecDF-YajC and YidC.</text>
</comment>
<dbReference type="Pfam" id="PF02355">
    <property type="entry name" value="SecD_SecF_C"/>
    <property type="match status" value="1"/>
</dbReference>
<dbReference type="InterPro" id="IPR048634">
    <property type="entry name" value="SecD_SecF_C"/>
</dbReference>
<feature type="domain" description="SecDF P1 head subdomain" evidence="12">
    <location>
        <begin position="212"/>
        <end position="319"/>
    </location>
</feature>
<dbReference type="InterPro" id="IPR022813">
    <property type="entry name" value="SecD/SecF_arch_bac"/>
</dbReference>
<keyword evidence="4 9" id="KW-0812">Transmembrane</keyword>
<protein>
    <recommendedName>
        <fullName evidence="9">Protein translocase subunit SecD</fullName>
    </recommendedName>
</protein>
<comment type="function">
    <text evidence="9">Part of the Sec protein translocase complex. Interacts with the SecYEG preprotein conducting channel. SecDF uses the proton motive force (PMF) to complete protein translocation after the ATP-dependent function of SecA.</text>
</comment>
<evidence type="ECO:0000256" key="6">
    <source>
        <dbReference type="ARBA" id="ARBA00022989"/>
    </source>
</evidence>
<keyword evidence="7 9" id="KW-0811">Translocation</keyword>
<dbReference type="GO" id="GO:0005886">
    <property type="term" value="C:plasma membrane"/>
    <property type="evidence" value="ECO:0007669"/>
    <property type="project" value="UniProtKB-SubCell"/>
</dbReference>
<evidence type="ECO:0000259" key="10">
    <source>
        <dbReference type="Pfam" id="PF02355"/>
    </source>
</evidence>
<evidence type="ECO:0000256" key="8">
    <source>
        <dbReference type="ARBA" id="ARBA00023136"/>
    </source>
</evidence>
<comment type="subcellular location">
    <subcellularLocation>
        <location evidence="1 9">Cell membrane</location>
        <topology evidence="1 9">Multi-pass membrane protein</topology>
    </subcellularLocation>
</comment>
<dbReference type="HAMAP" id="MF_01463_B">
    <property type="entry name" value="SecD_B"/>
    <property type="match status" value="1"/>
</dbReference>
<evidence type="ECO:0000256" key="4">
    <source>
        <dbReference type="ARBA" id="ARBA00022692"/>
    </source>
</evidence>
<keyword evidence="14" id="KW-1185">Reference proteome</keyword>
<keyword evidence="5 9" id="KW-0653">Protein transport</keyword>
<organism evidence="13 14">
    <name type="scientific">Anaplasma platys</name>
    <dbReference type="NCBI Taxonomy" id="949"/>
    <lineage>
        <taxon>Bacteria</taxon>
        <taxon>Pseudomonadati</taxon>
        <taxon>Pseudomonadota</taxon>
        <taxon>Alphaproteobacteria</taxon>
        <taxon>Rickettsiales</taxon>
        <taxon>Anaplasmataceae</taxon>
        <taxon>Anaplasma</taxon>
    </lineage>
</organism>
<keyword evidence="2 9" id="KW-0813">Transport</keyword>
<dbReference type="PANTHER" id="PTHR30081:SF1">
    <property type="entry name" value="PROTEIN TRANSLOCASE SUBUNIT SECD"/>
    <property type="match status" value="1"/>
</dbReference>
<evidence type="ECO:0000259" key="12">
    <source>
        <dbReference type="Pfam" id="PF22599"/>
    </source>
</evidence>
<proteinExistence type="inferred from homology"/>
<comment type="similarity">
    <text evidence="9">Belongs to the SecD/SecF family. SecD subfamily.</text>
</comment>
<evidence type="ECO:0000256" key="2">
    <source>
        <dbReference type="ARBA" id="ARBA00022448"/>
    </source>
</evidence>
<keyword evidence="6 9" id="KW-1133">Transmembrane helix</keyword>
<comment type="caution">
    <text evidence="9">Lacks conserved residue(s) required for the propagation of feature annotation.</text>
</comment>
<accession>A0A858PZC5</accession>
<feature type="transmembrane region" description="Helical" evidence="9">
    <location>
        <begin position="6"/>
        <end position="26"/>
    </location>
</feature>
<dbReference type="KEGG" id="aplt:ANPL_04590"/>
<evidence type="ECO:0000313" key="14">
    <source>
        <dbReference type="Proteomes" id="UP000500930"/>
    </source>
</evidence>
<dbReference type="PANTHER" id="PTHR30081">
    <property type="entry name" value="PROTEIN-EXPORT MEMBRANE PROTEIN SEC"/>
    <property type="match status" value="1"/>
</dbReference>
<dbReference type="Pfam" id="PF22599">
    <property type="entry name" value="SecDF_P1_head"/>
    <property type="match status" value="1"/>
</dbReference>
<dbReference type="SUPFAM" id="SSF82866">
    <property type="entry name" value="Multidrug efflux transporter AcrB transmembrane domain"/>
    <property type="match status" value="1"/>
</dbReference>
<feature type="transmembrane region" description="Helical" evidence="9">
    <location>
        <begin position="436"/>
        <end position="456"/>
    </location>
</feature>
<evidence type="ECO:0000256" key="1">
    <source>
        <dbReference type="ARBA" id="ARBA00004651"/>
    </source>
</evidence>
<evidence type="ECO:0000256" key="7">
    <source>
        <dbReference type="ARBA" id="ARBA00023010"/>
    </source>
</evidence>
<feature type="transmembrane region" description="Helical" evidence="9">
    <location>
        <begin position="394"/>
        <end position="415"/>
    </location>
</feature>
<dbReference type="NCBIfam" id="TIGR00916">
    <property type="entry name" value="2A0604s01"/>
    <property type="match status" value="1"/>
</dbReference>
<name>A0A858PZC5_9RICK</name>
<sequence>MHLVGKSIVTLLLCILSVYFVLPNFMDSKYLLSKQKANLGLDLHGGTHLLLEVDFNEPLRERLYNLNDELQDYLKREKIAHSKLYVKENAVVVHLDAVADVSRLKDFNENVVFRGTFPHIQVAFSEPYKKAMLKTIMADSINNILRRLDKSGTKEITIKSQGDNKISLQVPGVHNVDSIKSLIGKTAKLTFHLLENVTSLANINPTTTVLLYDAEGNMYPVLKRVEISGDSLIDASAGLNSVGKPVVLFKFDSAATKKFAEITRTHAGKPFAAVLDNTVLTAPVIREPILGGNGEISGRFDFTAAKELAILLKSGALPAPLKVIEERVIGPSLGERSISKGKIATISSVLAVSVFVIMTYGILGCFAVIGLVFNIVFILLAMTLLGATLTLPGIAGITLTVGMSIDANVLIFERIREEFKKTGRIRLAVDRGFKNAMATIFDSNMTTLIVAVIMLVSQSTSVSGFSVTLGVGILCSMLSAVALTKVLIDVGVHLKIIKI</sequence>
<dbReference type="GO" id="GO:0015450">
    <property type="term" value="F:protein-transporting ATPase activity"/>
    <property type="evidence" value="ECO:0007669"/>
    <property type="project" value="InterPro"/>
</dbReference>
<dbReference type="AlphaFoldDB" id="A0A858PZC5"/>
<dbReference type="EMBL" id="CP046391">
    <property type="protein sequence ID" value="QJC27961.1"/>
    <property type="molecule type" value="Genomic_DNA"/>
</dbReference>
<dbReference type="RefSeq" id="WP_169193548.1">
    <property type="nucleotide sequence ID" value="NZ_CP046391.1"/>
</dbReference>
<dbReference type="Gene3D" id="3.30.70.3400">
    <property type="match status" value="2"/>
</dbReference>
<feature type="transmembrane region" description="Helical" evidence="9">
    <location>
        <begin position="462"/>
        <end position="488"/>
    </location>
</feature>
<dbReference type="InterPro" id="IPR055344">
    <property type="entry name" value="SecD_SecF_C_bact"/>
</dbReference>
<dbReference type="InterPro" id="IPR054384">
    <property type="entry name" value="SecDF_P1_head"/>
</dbReference>
<feature type="domain" description="Protein export membrane protein SecD/SecF C-terminal" evidence="10">
    <location>
        <begin position="322"/>
        <end position="485"/>
    </location>
</feature>
<evidence type="ECO:0000256" key="3">
    <source>
        <dbReference type="ARBA" id="ARBA00022475"/>
    </source>
</evidence>
<keyword evidence="8 9" id="KW-0472">Membrane</keyword>
<gene>
    <name evidence="9 13" type="primary">secD</name>
    <name evidence="13" type="ORF">ANPL_04590</name>
</gene>
<keyword evidence="3 9" id="KW-1003">Cell membrane</keyword>
<dbReference type="InterPro" id="IPR048631">
    <property type="entry name" value="SecD_1st"/>
</dbReference>
<dbReference type="Pfam" id="PF21760">
    <property type="entry name" value="SecD_1st"/>
    <property type="match status" value="1"/>
</dbReference>
<reference evidence="13 14" key="1">
    <citation type="journal article" date="2020" name="Pathogens">
        <title>First Whole Genome Sequence of Anaplasma platys, an Obligate Intracellular Rickettsial Pathogen of Dogs.</title>
        <authorList>
            <person name="Llanes A."/>
            <person name="Rajeev S."/>
        </authorList>
    </citation>
    <scope>NUCLEOTIDE SEQUENCE [LARGE SCALE GENOMIC DNA]</scope>
    <source>
        <strain evidence="13 14">S3</strain>
    </source>
</reference>
<feature type="transmembrane region" description="Helical" evidence="9">
    <location>
        <begin position="349"/>
        <end position="382"/>
    </location>
</feature>